<dbReference type="AlphaFoldDB" id="A0A816ZDG9"/>
<dbReference type="EMBL" id="HG994361">
    <property type="protein sequence ID" value="CAF2188568.1"/>
    <property type="molecule type" value="Genomic_DNA"/>
</dbReference>
<dbReference type="Proteomes" id="UP001295469">
    <property type="component" value="Chromosome A07"/>
</dbReference>
<gene>
    <name evidence="1" type="ORF">DARMORV10_A07P33430.1</name>
</gene>
<proteinExistence type="predicted"/>
<reference evidence="1" key="1">
    <citation type="submission" date="2021-01" db="EMBL/GenBank/DDBJ databases">
        <authorList>
            <consortium name="Genoscope - CEA"/>
            <person name="William W."/>
        </authorList>
    </citation>
    <scope>NUCLEOTIDE SEQUENCE</scope>
</reference>
<organism evidence="1">
    <name type="scientific">Brassica napus</name>
    <name type="common">Rape</name>
    <dbReference type="NCBI Taxonomy" id="3708"/>
    <lineage>
        <taxon>Eukaryota</taxon>
        <taxon>Viridiplantae</taxon>
        <taxon>Streptophyta</taxon>
        <taxon>Embryophyta</taxon>
        <taxon>Tracheophyta</taxon>
        <taxon>Spermatophyta</taxon>
        <taxon>Magnoliopsida</taxon>
        <taxon>eudicotyledons</taxon>
        <taxon>Gunneridae</taxon>
        <taxon>Pentapetalae</taxon>
        <taxon>rosids</taxon>
        <taxon>malvids</taxon>
        <taxon>Brassicales</taxon>
        <taxon>Brassicaceae</taxon>
        <taxon>Brassiceae</taxon>
        <taxon>Brassica</taxon>
    </lineage>
</organism>
<protein>
    <submittedName>
        <fullName evidence="1">(rape) hypothetical protein</fullName>
    </submittedName>
</protein>
<name>A0A816ZDG9_BRANA</name>
<sequence length="119" mass="13653">MEYLRVVLTNGDIQTIKKSGGFFVLIACFREGTTRRRRTNTDKLLQGPDRCSMERRHKMCRARLDYHQKCGALGLRSSLLLCFYVASPLIAEALALREALCKCKELRLQRLTCESDSTH</sequence>
<accession>A0A816ZDG9</accession>
<evidence type="ECO:0000313" key="1">
    <source>
        <dbReference type="EMBL" id="CAF2188568.1"/>
    </source>
</evidence>